<dbReference type="InterPro" id="IPR011650">
    <property type="entry name" value="Peptidase_M20_dimer"/>
</dbReference>
<dbReference type="EC" id="3.5.1.-" evidence="2"/>
<evidence type="ECO:0000259" key="1">
    <source>
        <dbReference type="Pfam" id="PF07687"/>
    </source>
</evidence>
<dbReference type="Pfam" id="PF01546">
    <property type="entry name" value="Peptidase_M20"/>
    <property type="match status" value="1"/>
</dbReference>
<dbReference type="PANTHER" id="PTHR11014:SF63">
    <property type="entry name" value="METALLOPEPTIDASE, PUTATIVE (AFU_ORTHOLOGUE AFUA_6G09600)-RELATED"/>
    <property type="match status" value="1"/>
</dbReference>
<evidence type="ECO:0000313" key="3">
    <source>
        <dbReference type="Proteomes" id="UP001223586"/>
    </source>
</evidence>
<dbReference type="PANTHER" id="PTHR11014">
    <property type="entry name" value="PEPTIDASE M20 FAMILY MEMBER"/>
    <property type="match status" value="1"/>
</dbReference>
<name>A0ABT9WXL9_9BACI</name>
<organism evidence="2 3">
    <name type="scientific">Bacillus chungangensis</name>
    <dbReference type="NCBI Taxonomy" id="587633"/>
    <lineage>
        <taxon>Bacteria</taxon>
        <taxon>Bacillati</taxon>
        <taxon>Bacillota</taxon>
        <taxon>Bacilli</taxon>
        <taxon>Bacillales</taxon>
        <taxon>Bacillaceae</taxon>
        <taxon>Bacillus</taxon>
    </lineage>
</organism>
<dbReference type="InterPro" id="IPR002933">
    <property type="entry name" value="Peptidase_M20"/>
</dbReference>
<dbReference type="Proteomes" id="UP001223586">
    <property type="component" value="Unassembled WGS sequence"/>
</dbReference>
<protein>
    <submittedName>
        <fullName evidence="2">Amidohydrolase</fullName>
        <ecNumber evidence="2">3.5.1.-</ecNumber>
    </submittedName>
</protein>
<sequence>MIETSYVNDLLAALAVKHRRHFHQHPELSGQEYNTATYIREELEKLDIEIKTDFSAPNVIGFLKGTKGEKTIALRADMDALAIPEEGNKVYTSLISGISHACGHDGHMAVLLAVAKWLSENRHLLQHHVLFIFQSSEEMSPSGADQLVKEGVLNEVDEIYGIHLWQDLPLGKLGFTPGAAMASCDDFEIKIEGIGGHGGQPHLAVDPIYIATHLIQAFQSIISRSLNPMEAGVISFGSIQSGSSSYNVIPASVTIKGTVRAMSYHAVDLMRTRMEELTTSICESFQAKGTFTFITGTPPLVNDPEACHDVEKVIQHAYGNEVIQKVEPIMGAEDFSYYLKAKKGAFIFVGMQSDKSQYPHHHPKFDIDENALPIAIDLMIRLALGVEE</sequence>
<dbReference type="EMBL" id="JAUSTT010000032">
    <property type="protein sequence ID" value="MDQ0178041.1"/>
    <property type="molecule type" value="Genomic_DNA"/>
</dbReference>
<reference evidence="2 3" key="1">
    <citation type="submission" date="2023-07" db="EMBL/GenBank/DDBJ databases">
        <title>Genomic Encyclopedia of Type Strains, Phase IV (KMG-IV): sequencing the most valuable type-strain genomes for metagenomic binning, comparative biology and taxonomic classification.</title>
        <authorList>
            <person name="Goeker M."/>
        </authorList>
    </citation>
    <scope>NUCLEOTIDE SEQUENCE [LARGE SCALE GENOMIC DNA]</scope>
    <source>
        <strain evidence="2 3">DSM 23837</strain>
    </source>
</reference>
<dbReference type="Gene3D" id="3.40.630.10">
    <property type="entry name" value="Zn peptidases"/>
    <property type="match status" value="1"/>
</dbReference>
<dbReference type="RefSeq" id="WP_307232549.1">
    <property type="nucleotide sequence ID" value="NZ_JAUSTT010000032.1"/>
</dbReference>
<dbReference type="Gene3D" id="3.30.70.360">
    <property type="match status" value="1"/>
</dbReference>
<dbReference type="PIRSF" id="PIRSF005962">
    <property type="entry name" value="Pept_M20D_amidohydro"/>
    <property type="match status" value="1"/>
</dbReference>
<keyword evidence="3" id="KW-1185">Reference proteome</keyword>
<keyword evidence="2" id="KW-0378">Hydrolase</keyword>
<dbReference type="SUPFAM" id="SSF55031">
    <property type="entry name" value="Bacterial exopeptidase dimerisation domain"/>
    <property type="match status" value="1"/>
</dbReference>
<accession>A0ABT9WXL9</accession>
<dbReference type="Pfam" id="PF07687">
    <property type="entry name" value="M20_dimer"/>
    <property type="match status" value="1"/>
</dbReference>
<dbReference type="GO" id="GO:0016787">
    <property type="term" value="F:hydrolase activity"/>
    <property type="evidence" value="ECO:0007669"/>
    <property type="project" value="UniProtKB-KW"/>
</dbReference>
<dbReference type="NCBIfam" id="TIGR01891">
    <property type="entry name" value="amidohydrolases"/>
    <property type="match status" value="1"/>
</dbReference>
<dbReference type="SUPFAM" id="SSF53187">
    <property type="entry name" value="Zn-dependent exopeptidases"/>
    <property type="match status" value="1"/>
</dbReference>
<proteinExistence type="predicted"/>
<comment type="caution">
    <text evidence="2">The sequence shown here is derived from an EMBL/GenBank/DDBJ whole genome shotgun (WGS) entry which is preliminary data.</text>
</comment>
<gene>
    <name evidence="2" type="ORF">J2S08_003935</name>
</gene>
<dbReference type="InterPro" id="IPR017439">
    <property type="entry name" value="Amidohydrolase"/>
</dbReference>
<dbReference type="InterPro" id="IPR036264">
    <property type="entry name" value="Bact_exopeptidase_dim_dom"/>
</dbReference>
<feature type="domain" description="Peptidase M20 dimerisation" evidence="1">
    <location>
        <begin position="187"/>
        <end position="277"/>
    </location>
</feature>
<evidence type="ECO:0000313" key="2">
    <source>
        <dbReference type="EMBL" id="MDQ0178041.1"/>
    </source>
</evidence>